<dbReference type="Pfam" id="PF00440">
    <property type="entry name" value="TetR_N"/>
    <property type="match status" value="1"/>
</dbReference>
<dbReference type="SUPFAM" id="SSF46689">
    <property type="entry name" value="Homeodomain-like"/>
    <property type="match status" value="1"/>
</dbReference>
<evidence type="ECO:0000256" key="1">
    <source>
        <dbReference type="ARBA" id="ARBA00023125"/>
    </source>
</evidence>
<organism evidence="4 5">
    <name type="scientific">Senegalimassilia faecalis</name>
    <dbReference type="NCBI Taxonomy" id="2509433"/>
    <lineage>
        <taxon>Bacteria</taxon>
        <taxon>Bacillati</taxon>
        <taxon>Actinomycetota</taxon>
        <taxon>Coriobacteriia</taxon>
        <taxon>Coriobacteriales</taxon>
        <taxon>Coriobacteriaceae</taxon>
        <taxon>Senegalimassilia</taxon>
    </lineage>
</organism>
<keyword evidence="1 2" id="KW-0238">DNA-binding</keyword>
<dbReference type="GO" id="GO:0003677">
    <property type="term" value="F:DNA binding"/>
    <property type="evidence" value="ECO:0007669"/>
    <property type="project" value="UniProtKB-UniRule"/>
</dbReference>
<dbReference type="EMBL" id="SDPW01000001">
    <property type="protein sequence ID" value="RXZ54782.1"/>
    <property type="molecule type" value="Genomic_DNA"/>
</dbReference>
<comment type="caution">
    <text evidence="4">The sequence shown here is derived from an EMBL/GenBank/DDBJ whole genome shotgun (WGS) entry which is preliminary data.</text>
</comment>
<evidence type="ECO:0000256" key="2">
    <source>
        <dbReference type="PROSITE-ProRule" id="PRU00335"/>
    </source>
</evidence>
<protein>
    <submittedName>
        <fullName evidence="4">TetR/AcrR family transcriptional regulator</fullName>
    </submittedName>
</protein>
<dbReference type="InterPro" id="IPR009057">
    <property type="entry name" value="Homeodomain-like_sf"/>
</dbReference>
<gene>
    <name evidence="4" type="ORF">ET524_10050</name>
</gene>
<name>A0A4Q2K5S1_9ACTN</name>
<feature type="DNA-binding region" description="H-T-H motif" evidence="2">
    <location>
        <begin position="33"/>
        <end position="52"/>
    </location>
</feature>
<dbReference type="OrthoDB" id="9810250at2"/>
<keyword evidence="5" id="KW-1185">Reference proteome</keyword>
<dbReference type="Proteomes" id="UP000293345">
    <property type="component" value="Unassembled WGS sequence"/>
</dbReference>
<evidence type="ECO:0000259" key="3">
    <source>
        <dbReference type="PROSITE" id="PS50977"/>
    </source>
</evidence>
<reference evidence="4 5" key="1">
    <citation type="submission" date="2019-01" db="EMBL/GenBank/DDBJ databases">
        <title>Senegalimassilia sp. nov. KGMB04484 isolated human feces.</title>
        <authorList>
            <person name="Han K.-I."/>
            <person name="Kim J.-S."/>
            <person name="Lee K.C."/>
            <person name="Suh M.K."/>
            <person name="Eom M.K."/>
            <person name="Lee J.H."/>
            <person name="Park S.-H."/>
            <person name="Kang S.W."/>
            <person name="Park J.-E."/>
            <person name="Oh B.S."/>
            <person name="Yu S.Y."/>
            <person name="Choi S.-H."/>
            <person name="Lee D.H."/>
            <person name="Yoon H."/>
            <person name="Kim B.-Y."/>
            <person name="Lee J.H."/>
            <person name="Lee J.-S."/>
        </authorList>
    </citation>
    <scope>NUCLEOTIDE SEQUENCE [LARGE SCALE GENOMIC DNA]</scope>
    <source>
        <strain evidence="4 5">KGMB04484</strain>
    </source>
</reference>
<dbReference type="PROSITE" id="PS50977">
    <property type="entry name" value="HTH_TETR_2"/>
    <property type="match status" value="1"/>
</dbReference>
<accession>A0A4Q2K5S1</accession>
<dbReference type="InterPro" id="IPR001647">
    <property type="entry name" value="HTH_TetR"/>
</dbReference>
<dbReference type="RefSeq" id="WP_129425497.1">
    <property type="nucleotide sequence ID" value="NZ_SDPW01000001.1"/>
</dbReference>
<sequence length="213" mass="23632">MARPRKSEHASANAKLIDAFWACLEDHRLTDITISAITKSAELNRGTFYYHFRDIDDLTARAIEVEFNSQALLPGIFDLITGAPGSITAIELVQQRMQRLSLLIDRGGLDVPSTQIKRLVRQTWTAILCAEGESLKPETLFIIEYTTSGIIGLIANETMRASAQTSPDALNGFLARNSAFLLEQIGNAQGVPRSIILERIHATRRVSRLNAKR</sequence>
<evidence type="ECO:0000313" key="5">
    <source>
        <dbReference type="Proteomes" id="UP000293345"/>
    </source>
</evidence>
<proteinExistence type="predicted"/>
<dbReference type="Gene3D" id="1.10.357.10">
    <property type="entry name" value="Tetracycline Repressor, domain 2"/>
    <property type="match status" value="1"/>
</dbReference>
<dbReference type="AlphaFoldDB" id="A0A4Q2K5S1"/>
<evidence type="ECO:0000313" key="4">
    <source>
        <dbReference type="EMBL" id="RXZ54782.1"/>
    </source>
</evidence>
<feature type="domain" description="HTH tetR-type" evidence="3">
    <location>
        <begin position="10"/>
        <end position="70"/>
    </location>
</feature>